<comment type="subunit">
    <text evidence="5">Component of the RIX1 complex, composed of IPI1, RIX1/IPI2 and IPI3 in a 1:2:2 stoichiometry. The complex interacts (via RIX1) with MDN1 (via its hexameric AAA ATPase ring) and the pre-60S ribosome particles.</text>
</comment>
<sequence length="160" mass="17073">MHLQESILCATASTSSSTGLGNISLHDIQTGTTLASFKQTNATPHCTAFIESGNAQGGFILAAQPEKSVLNVYTFQKDQISLKIVLPEKLTCIAIDARGNYCAGGTAQGRIYLWEVASGILYNAWDAHYRQVTVLRFTVDGAALLSGSEDSGVSVWSVSR</sequence>
<evidence type="ECO:0000256" key="5">
    <source>
        <dbReference type="RuleBase" id="RU369067"/>
    </source>
</evidence>
<dbReference type="SUPFAM" id="SSF50978">
    <property type="entry name" value="WD40 repeat-like"/>
    <property type="match status" value="1"/>
</dbReference>
<dbReference type="GO" id="GO:0120330">
    <property type="term" value="C:rixosome complex"/>
    <property type="evidence" value="ECO:0007669"/>
    <property type="project" value="UniProtKB-UniRule"/>
</dbReference>
<dbReference type="PANTHER" id="PTHR18763">
    <property type="entry name" value="WD-REPEAT PROTEIN 18"/>
    <property type="match status" value="1"/>
</dbReference>
<dbReference type="PROSITE" id="PS50294">
    <property type="entry name" value="WD_REPEATS_REGION"/>
    <property type="match status" value="1"/>
</dbReference>
<evidence type="ECO:0000256" key="1">
    <source>
        <dbReference type="ARBA" id="ARBA00010143"/>
    </source>
</evidence>
<dbReference type="GO" id="GO:0006261">
    <property type="term" value="P:DNA-templated DNA replication"/>
    <property type="evidence" value="ECO:0007669"/>
    <property type="project" value="TreeGrafter"/>
</dbReference>
<evidence type="ECO:0000313" key="6">
    <source>
        <dbReference type="EMBL" id="KAG5638350.1"/>
    </source>
</evidence>
<name>A0A9P7FZZ8_9AGAR</name>
<keyword evidence="7" id="KW-1185">Reference proteome</keyword>
<organism evidence="6 7">
    <name type="scientific">Sphagnurus paluster</name>
    <dbReference type="NCBI Taxonomy" id="117069"/>
    <lineage>
        <taxon>Eukaryota</taxon>
        <taxon>Fungi</taxon>
        <taxon>Dikarya</taxon>
        <taxon>Basidiomycota</taxon>
        <taxon>Agaricomycotina</taxon>
        <taxon>Agaricomycetes</taxon>
        <taxon>Agaricomycetidae</taxon>
        <taxon>Agaricales</taxon>
        <taxon>Tricholomatineae</taxon>
        <taxon>Lyophyllaceae</taxon>
        <taxon>Sphagnurus</taxon>
    </lineage>
</organism>
<evidence type="ECO:0000256" key="4">
    <source>
        <dbReference type="PROSITE-ProRule" id="PRU00221"/>
    </source>
</evidence>
<dbReference type="GO" id="GO:0006364">
    <property type="term" value="P:rRNA processing"/>
    <property type="evidence" value="ECO:0007669"/>
    <property type="project" value="UniProtKB-UniRule"/>
</dbReference>
<dbReference type="InterPro" id="IPR036322">
    <property type="entry name" value="WD40_repeat_dom_sf"/>
</dbReference>
<dbReference type="EMBL" id="JABCKI010005767">
    <property type="protein sequence ID" value="KAG5638350.1"/>
    <property type="molecule type" value="Genomic_DNA"/>
</dbReference>
<dbReference type="SMART" id="SM00320">
    <property type="entry name" value="WD40"/>
    <property type="match status" value="2"/>
</dbReference>
<dbReference type="PANTHER" id="PTHR18763:SF0">
    <property type="entry name" value="WD REPEAT-CONTAINING PROTEIN 18"/>
    <property type="match status" value="1"/>
</dbReference>
<comment type="function">
    <text evidence="5">Component of the RIX1 complex required for processing of ITS2 sequences from 35S pre-rRNA.</text>
</comment>
<evidence type="ECO:0000256" key="2">
    <source>
        <dbReference type="ARBA" id="ARBA00022574"/>
    </source>
</evidence>
<dbReference type="PROSITE" id="PS50082">
    <property type="entry name" value="WD_REPEATS_2"/>
    <property type="match status" value="1"/>
</dbReference>
<comment type="subcellular location">
    <subcellularLocation>
        <location evidence="5">Nucleus</location>
    </subcellularLocation>
</comment>
<dbReference type="Gene3D" id="2.130.10.10">
    <property type="entry name" value="YVTN repeat-like/Quinoprotein amine dehydrogenase"/>
    <property type="match status" value="1"/>
</dbReference>
<reference evidence="6" key="1">
    <citation type="submission" date="2021-02" db="EMBL/GenBank/DDBJ databases">
        <authorList>
            <person name="Nieuwenhuis M."/>
            <person name="Van De Peppel L.J.J."/>
        </authorList>
    </citation>
    <scope>NUCLEOTIDE SEQUENCE</scope>
    <source>
        <strain evidence="6">D49</strain>
    </source>
</reference>
<keyword evidence="3" id="KW-0677">Repeat</keyword>
<protein>
    <recommendedName>
        <fullName evidence="5">Pre-rRNA-processing protein IPI3</fullName>
    </recommendedName>
</protein>
<dbReference type="InterPro" id="IPR001680">
    <property type="entry name" value="WD40_rpt"/>
</dbReference>
<comment type="similarity">
    <text evidence="1 5">Belongs to the WD repeat IPI3/WDR18 family.</text>
</comment>
<comment type="caution">
    <text evidence="6">The sequence shown here is derived from an EMBL/GenBank/DDBJ whole genome shotgun (WGS) entry which is preliminary data.</text>
</comment>
<reference evidence="6" key="2">
    <citation type="submission" date="2021-10" db="EMBL/GenBank/DDBJ databases">
        <title>Phylogenomics reveals ancestral predisposition of the termite-cultivated fungus Termitomyces towards a domesticated lifestyle.</title>
        <authorList>
            <person name="Auxier B."/>
            <person name="Grum-Grzhimaylo A."/>
            <person name="Cardenas M.E."/>
            <person name="Lodge J.D."/>
            <person name="Laessoe T."/>
            <person name="Pedersen O."/>
            <person name="Smith M.E."/>
            <person name="Kuyper T.W."/>
            <person name="Franco-Molano E.A."/>
            <person name="Baroni T.J."/>
            <person name="Aanen D.K."/>
        </authorList>
    </citation>
    <scope>NUCLEOTIDE SEQUENCE</scope>
    <source>
        <strain evidence="6">D49</strain>
    </source>
</reference>
<keyword evidence="5" id="KW-0539">Nucleus</keyword>
<feature type="repeat" description="WD" evidence="4">
    <location>
        <begin position="125"/>
        <end position="160"/>
    </location>
</feature>
<dbReference type="Pfam" id="PF00400">
    <property type="entry name" value="WD40"/>
    <property type="match status" value="1"/>
</dbReference>
<keyword evidence="5" id="KW-0698">rRNA processing</keyword>
<dbReference type="InterPro" id="IPR045227">
    <property type="entry name" value="WDR18/Ipi3/RID3"/>
</dbReference>
<accession>A0A9P7FZZ8</accession>
<gene>
    <name evidence="6" type="ORF">H0H81_000483</name>
</gene>
<dbReference type="InterPro" id="IPR015943">
    <property type="entry name" value="WD40/YVTN_repeat-like_dom_sf"/>
</dbReference>
<dbReference type="Proteomes" id="UP000717328">
    <property type="component" value="Unassembled WGS sequence"/>
</dbReference>
<dbReference type="OrthoDB" id="756370at2759"/>
<dbReference type="GO" id="GO:0005656">
    <property type="term" value="C:nuclear pre-replicative complex"/>
    <property type="evidence" value="ECO:0007669"/>
    <property type="project" value="TreeGrafter"/>
</dbReference>
<evidence type="ECO:0000313" key="7">
    <source>
        <dbReference type="Proteomes" id="UP000717328"/>
    </source>
</evidence>
<keyword evidence="2 4" id="KW-0853">WD repeat</keyword>
<evidence type="ECO:0000256" key="3">
    <source>
        <dbReference type="ARBA" id="ARBA00022737"/>
    </source>
</evidence>
<proteinExistence type="inferred from homology"/>
<dbReference type="AlphaFoldDB" id="A0A9P7FZZ8"/>